<evidence type="ECO:0000256" key="3">
    <source>
        <dbReference type="ARBA" id="ARBA00022525"/>
    </source>
</evidence>
<dbReference type="SMART" id="SM00237">
    <property type="entry name" value="Calx_beta"/>
    <property type="match status" value="4"/>
</dbReference>
<keyword evidence="3" id="KW-0964">Secreted</keyword>
<dbReference type="InterPro" id="IPR005135">
    <property type="entry name" value="Endo/exonuclease/phosphatase"/>
</dbReference>
<dbReference type="PANTHER" id="PTHR42834:SF1">
    <property type="entry name" value="ENDONUCLEASE_EXONUCLEASE_PHOSPHATASE FAMILY PROTEIN (AFU_ORTHOLOGUE AFUA_3G09210)"/>
    <property type="match status" value="1"/>
</dbReference>
<proteinExistence type="predicted"/>
<dbReference type="InterPro" id="IPR038081">
    <property type="entry name" value="CalX-like_sf"/>
</dbReference>
<dbReference type="Pfam" id="PF08548">
    <property type="entry name" value="Peptidase_M10_C"/>
    <property type="match status" value="1"/>
</dbReference>
<comment type="cofactor">
    <cofactor evidence="1">
        <name>Ca(2+)</name>
        <dbReference type="ChEBI" id="CHEBI:29108"/>
    </cofactor>
</comment>
<keyword evidence="5" id="KW-0677">Repeat</keyword>
<dbReference type="PROSITE" id="PS00330">
    <property type="entry name" value="HEMOLYSIN_CALCIUM"/>
    <property type="match status" value="2"/>
</dbReference>
<organism evidence="8 9">
    <name type="scientific">Sphingomonas albertensis</name>
    <dbReference type="NCBI Taxonomy" id="2762591"/>
    <lineage>
        <taxon>Bacteria</taxon>
        <taxon>Pseudomonadati</taxon>
        <taxon>Pseudomonadota</taxon>
        <taxon>Alphaproteobacteria</taxon>
        <taxon>Sphingomonadales</taxon>
        <taxon>Sphingomonadaceae</taxon>
        <taxon>Sphingomonas</taxon>
    </lineage>
</organism>
<dbReference type="InterPro" id="IPR003644">
    <property type="entry name" value="Calx_beta"/>
</dbReference>
<sequence>MGAFTAGNVVVYRVGSGATALSNATAAVFLDEYTSAGTLVQSIALPTVDTTPGGITNQTLTAIGNSALEGLLTRSVDGRFLMLTGYDTAVATTNAAALSSATGRVVGRVGVDGLVDTSTALAIGSGNVRGIASDNGASFYVSTSTTGVSYGTFGSTAVTQLNTSATGPVNVRGLSIYDGQLYESSMSGTFRISTVGTGAPTTAGQTITTIAGDGSATSPGATASAPGAFFFADLTAAVDGVDTLYVADSRTGGGLFKYSLVGGLWTSNGSIVDSGLTGLTGSVSGSTVTLFGTTATALDLFSDATGYNGVLTGGSTRLATAATNTAFRGVAFAPQAAPVANETIALQTTTVSQSEGTGTDTVYSFTLTRTGSTAAAATVTYAVVAGGTADAADFVGATTNTAIFAAGQSSTTVTITVAGDTLTETDETFVLALSSPSAGYDVSPATLTNTVLNDDSAFAIAAGSASEATGSIPLIVTRTGDLSQAATLSYAVSLGSSDTALANDFAGGTLPAGQVTFAANAATATILVPVDNDAVSEPDETFTVTLSGAGAGQTITTATATGTILNDDLPGLSIANASIIEGDAGTSVLVFTVTASAPAPTGGISFQAATSDGTASAGSDYVALAGNFTIAAGATSTTVSVVINGDTVFERNETLLVTLTNPTNAIIAGGPAIGTIANDDAVPATASIFTTNFADFAASGFTPNAAASSGQLDSNVWRVVGLSDQTNPAYGFTGASGGDFGRGLISGDPVTAGVYTPVNDRALILQPTGAELEAGGFIEARIQNTSGATATSFDIGFDWAYRNNATRGENMQLAYSTDGTTFTSVAAASFTTPTAIDNTTATFTTQNEQVSIAGTVADGGYLYLRWIHVSSVGSGSRDEVGIDNVSVTARLSTDPTAAISNISLLEGDGGATAAVFTVTRSSGVGTASVSYATANGTAQAGSDYVAQTGTVNFAAGETSKTITILVNGDRVNEANETFVVNLTNPVGFVVPAPSATATILNDDTGPIAIYDIQGLGHRSLFTGQVVATSGIVTSVRSNGFYIQDPNGDGNDGTSDAIFVSTGTTPPTVSVGNAITLSGTVAEFASATTNLTITQLNSPTAITVTNPSVALPAAVLITTDGTGRAPPTQVIDDDRLTSYDPTTDGADFYESLEGMRVTVRGPRVVADTNANGETYVVASLGVGATGLNSRGGMTISAGDVNPETIKIYQGTSAAGAYHQGDTLNDVTGIVNYFGGEYEVDPTGPVSAATTATPLPRETTTLVGTASGLSYASFNLENLSPVATRATGDTDATYAVKQAAVDARFTIHANEVVNALHNPDIIGVQEVQDADGENAGTDLSGAATAQKLIDAIAAAGGATYRYVEVAPTATNISGGAPNGNIRNGFLFNTERVSYVEGSATAIQADAYNGTRKPAVADFVFNGQVFTAIDMHSTSRGGSDALYGANQPPNNAGDAARTAQATAAKAYVDAILARDPSHQFVVNGDFNGFYYETALQTLAPAGNTGALSNLIYKLPVEERYTYYFDGYYQSFDNIIVSTGLYAGSSFDIVHYNAGYNDGLSTTDHDQALALIGIVRSGTGPAVAVADGFAITAISVYGGTVLANDTGGDASLSVIALNGSAAGVGQAVRLSSGALVTLLSGGTFAYNPDGAFSALAAGATTTDSFTYTISGGSTATATITIGGVATPAPDGAGHILGTAGNDTYGGTQGTDYFDLSNGGVDRVSAGAGADAFFVGATLTGADRIDGGSGSDQVGLQGDYTGANRLVLTATTLNDVEVLAALSGFSYDIVLNDGVIGAAGGFTVFGTNLAAGDAFTVDGSAVTSGSLTLYGGLGVDTLTGGAGNDGFLFGADRWSAADVVVGGAGNDQLALDGDYTITLDSRAGVETVALLAGPAQPGNAANDYVITIADSFVTGAATKTVWGLPVTTDLVVDGRAVAQGNLNIFGGSGNDTLTGGSGNDLLFGGAGRDTLAGGAGNDVFVYNAASESSSTGYDTLVGFTRGADVVQAAGIVRNTYGTDVTGRLDDASFDTDLGNAVRGSLTSGSAVFFNANAGNHQGETFLVVDANGIDGYQAGQDLVMQIVPPAAFQMAAAPVEMIAPHSMMLDLVAVHLPIG</sequence>
<evidence type="ECO:0000256" key="2">
    <source>
        <dbReference type="ARBA" id="ARBA00004613"/>
    </source>
</evidence>
<dbReference type="Gene3D" id="2.60.40.2030">
    <property type="match status" value="4"/>
</dbReference>
<feature type="domain" description="Calx-beta" evidence="7">
    <location>
        <begin position="560"/>
        <end position="660"/>
    </location>
</feature>
<dbReference type="InterPro" id="IPR001343">
    <property type="entry name" value="Hemolysn_Ca-bd"/>
</dbReference>
<dbReference type="SUPFAM" id="SSF141072">
    <property type="entry name" value="CalX-like"/>
    <property type="match status" value="4"/>
</dbReference>
<dbReference type="SUPFAM" id="SSF51120">
    <property type="entry name" value="beta-Roll"/>
    <property type="match status" value="1"/>
</dbReference>
<evidence type="ECO:0000313" key="9">
    <source>
        <dbReference type="Proteomes" id="UP000597613"/>
    </source>
</evidence>
<dbReference type="CDD" id="cd04486">
    <property type="entry name" value="YhcR_OBF_like"/>
    <property type="match status" value="1"/>
</dbReference>
<dbReference type="Gene3D" id="2.150.10.10">
    <property type="entry name" value="Serralysin-like metalloprotease, C-terminal"/>
    <property type="match status" value="1"/>
</dbReference>
<comment type="subcellular location">
    <subcellularLocation>
        <location evidence="2">Secreted</location>
    </subcellularLocation>
</comment>
<evidence type="ECO:0000259" key="7">
    <source>
        <dbReference type="SMART" id="SM00237"/>
    </source>
</evidence>
<dbReference type="RefSeq" id="WP_187503027.1">
    <property type="nucleotide sequence ID" value="NZ_JACONT010000009.1"/>
</dbReference>
<dbReference type="Pfam" id="PF03160">
    <property type="entry name" value="Calx-beta"/>
    <property type="match status" value="4"/>
</dbReference>
<dbReference type="Proteomes" id="UP000597613">
    <property type="component" value="Unassembled WGS sequence"/>
</dbReference>
<dbReference type="InterPro" id="IPR013858">
    <property type="entry name" value="Peptidase_M10B_C"/>
</dbReference>
<dbReference type="Gene3D" id="3.60.10.10">
    <property type="entry name" value="Endonuclease/exonuclease/phosphatase"/>
    <property type="match status" value="1"/>
</dbReference>
<feature type="domain" description="Calx-beta" evidence="7">
    <location>
        <begin position="887"/>
        <end position="983"/>
    </location>
</feature>
<protein>
    <recommendedName>
        <fullName evidence="7">Calx-beta domain-containing protein</fullName>
    </recommendedName>
</protein>
<dbReference type="Pfam" id="PF00353">
    <property type="entry name" value="HemolysinCabind"/>
    <property type="match status" value="4"/>
</dbReference>
<dbReference type="InterPro" id="IPR018511">
    <property type="entry name" value="Hemolysin-typ_Ca-bd_CS"/>
</dbReference>
<name>A0ABR7ALB2_9SPHN</name>
<keyword evidence="9" id="KW-1185">Reference proteome</keyword>
<keyword evidence="6" id="KW-0106">Calcium</keyword>
<reference evidence="8 9" key="1">
    <citation type="submission" date="2020-08" db="EMBL/GenBank/DDBJ databases">
        <title>Putative novel bacterial strains isolated from necrotic wheat leaf tissues caused by Xanthomonas translucens.</title>
        <authorList>
            <person name="Tambong J.T."/>
        </authorList>
    </citation>
    <scope>NUCLEOTIDE SEQUENCE [LARGE SCALE GENOMIC DNA]</scope>
    <source>
        <strain evidence="9">DOAB 1063</strain>
    </source>
</reference>
<accession>A0ABR7ALB2</accession>
<dbReference type="InterPro" id="IPR010221">
    <property type="entry name" value="VCBS_dom"/>
</dbReference>
<dbReference type="NCBIfam" id="TIGR01965">
    <property type="entry name" value="VCBS_repeat"/>
    <property type="match status" value="1"/>
</dbReference>
<dbReference type="PRINTS" id="PR00313">
    <property type="entry name" value="CABNDNGRPT"/>
</dbReference>
<dbReference type="InterPro" id="IPR011049">
    <property type="entry name" value="Serralysin-like_metalloprot_C"/>
</dbReference>
<evidence type="ECO:0000256" key="5">
    <source>
        <dbReference type="ARBA" id="ARBA00022737"/>
    </source>
</evidence>
<dbReference type="Pfam" id="PF03372">
    <property type="entry name" value="Exo_endo_phos"/>
    <property type="match status" value="1"/>
</dbReference>
<evidence type="ECO:0000256" key="1">
    <source>
        <dbReference type="ARBA" id="ARBA00001913"/>
    </source>
</evidence>
<gene>
    <name evidence="8" type="ORF">H8S47_06060</name>
</gene>
<dbReference type="PANTHER" id="PTHR42834">
    <property type="entry name" value="ENDONUCLEASE/EXONUCLEASE/PHOSPHATASE FAMILY PROTEIN (AFU_ORTHOLOGUE AFUA_3G09210)"/>
    <property type="match status" value="1"/>
</dbReference>
<dbReference type="EMBL" id="JACONT010000009">
    <property type="protein sequence ID" value="MBC3941251.1"/>
    <property type="molecule type" value="Genomic_DNA"/>
</dbReference>
<evidence type="ECO:0000256" key="4">
    <source>
        <dbReference type="ARBA" id="ARBA00022729"/>
    </source>
</evidence>
<comment type="caution">
    <text evidence="8">The sequence shown here is derived from an EMBL/GenBank/DDBJ whole genome shotgun (WGS) entry which is preliminary data.</text>
</comment>
<feature type="domain" description="Calx-beta" evidence="7">
    <location>
        <begin position="335"/>
        <end position="434"/>
    </location>
</feature>
<evidence type="ECO:0000256" key="6">
    <source>
        <dbReference type="ARBA" id="ARBA00022837"/>
    </source>
</evidence>
<evidence type="ECO:0000313" key="8">
    <source>
        <dbReference type="EMBL" id="MBC3941251.1"/>
    </source>
</evidence>
<feature type="domain" description="Calx-beta" evidence="7">
    <location>
        <begin position="447"/>
        <end position="547"/>
    </location>
</feature>
<keyword evidence="4" id="KW-0732">Signal</keyword>
<dbReference type="SUPFAM" id="SSF56219">
    <property type="entry name" value="DNase I-like"/>
    <property type="match status" value="1"/>
</dbReference>
<dbReference type="InterPro" id="IPR036691">
    <property type="entry name" value="Endo/exonu/phosph_ase_sf"/>
</dbReference>